<accession>A0A2I0IDP0</accession>
<evidence type="ECO:0000256" key="2">
    <source>
        <dbReference type="SAM" id="Phobius"/>
    </source>
</evidence>
<feature type="transmembrane region" description="Helical" evidence="2">
    <location>
        <begin position="46"/>
        <end position="67"/>
    </location>
</feature>
<dbReference type="STRING" id="22663.A0A2I0IDP0"/>
<feature type="non-terminal residue" evidence="3">
    <location>
        <position position="341"/>
    </location>
</feature>
<reference evidence="3 4" key="1">
    <citation type="submission" date="2017-11" db="EMBL/GenBank/DDBJ databases">
        <title>De-novo sequencing of pomegranate (Punica granatum L.) genome.</title>
        <authorList>
            <person name="Akparov Z."/>
            <person name="Amiraslanov A."/>
            <person name="Hajiyeva S."/>
            <person name="Abbasov M."/>
            <person name="Kaur K."/>
            <person name="Hamwieh A."/>
            <person name="Solovyev V."/>
            <person name="Salamov A."/>
            <person name="Braich B."/>
            <person name="Kosarev P."/>
            <person name="Mahmoud A."/>
            <person name="Hajiyev E."/>
            <person name="Babayeva S."/>
            <person name="Izzatullayeva V."/>
            <person name="Mammadov A."/>
            <person name="Mammadov A."/>
            <person name="Sharifova S."/>
            <person name="Ojaghi J."/>
            <person name="Eynullazada K."/>
            <person name="Bayramov B."/>
            <person name="Abdulazimova A."/>
            <person name="Shahmuradov I."/>
        </authorList>
    </citation>
    <scope>NUCLEOTIDE SEQUENCE [LARGE SCALE GENOMIC DNA]</scope>
    <source>
        <strain evidence="4">cv. AG2017</strain>
        <tissue evidence="3">Leaf</tissue>
    </source>
</reference>
<dbReference type="InterPro" id="IPR040229">
    <property type="entry name" value="At3g27390-like"/>
</dbReference>
<keyword evidence="2" id="KW-0472">Membrane</keyword>
<sequence length="341" mass="38349">MGLIVDGPLYTLIVVVKSPYLLFRGWFRLIHDLISREGPFLEAGCIPIAGLIIILWPVIVIACMFATGHEPWDMYKYCSRTSNKIGPFCVETGELGLITRRGRHPSHRIVQPVGTSHSSSVERKLNSTSSAEAPAMLMPRLAHSRSVNEVIQEVKMVRIWENMMRSYEMKGKQLVDANVIKPRDLCQWLRGKNYENNNEVVNAVGIGLPCSSLLHTLLHSIKTGSDSLLMQDNVEEQIRAVGLEESEECLLEELVIFGRNPEHMNGCSEDGVNLKSIDSLRAAQIQGIGRRMIGIVRSVSKLPTYRRRFRQIVKALIAYALEREVSAQCNSMRSINHVVDD</sequence>
<organism evidence="3 4">
    <name type="scientific">Punica granatum</name>
    <name type="common">Pomegranate</name>
    <dbReference type="NCBI Taxonomy" id="22663"/>
    <lineage>
        <taxon>Eukaryota</taxon>
        <taxon>Viridiplantae</taxon>
        <taxon>Streptophyta</taxon>
        <taxon>Embryophyta</taxon>
        <taxon>Tracheophyta</taxon>
        <taxon>Spermatophyta</taxon>
        <taxon>Magnoliopsida</taxon>
        <taxon>eudicotyledons</taxon>
        <taxon>Gunneridae</taxon>
        <taxon>Pentapetalae</taxon>
        <taxon>rosids</taxon>
        <taxon>malvids</taxon>
        <taxon>Myrtales</taxon>
        <taxon>Lythraceae</taxon>
        <taxon>Punica</taxon>
    </lineage>
</organism>
<dbReference type="EMBL" id="PGOL01003232">
    <property type="protein sequence ID" value="PKI42115.1"/>
    <property type="molecule type" value="Genomic_DNA"/>
</dbReference>
<evidence type="ECO:0000313" key="4">
    <source>
        <dbReference type="Proteomes" id="UP000233551"/>
    </source>
</evidence>
<keyword evidence="2" id="KW-0812">Transmembrane</keyword>
<proteinExistence type="predicted"/>
<gene>
    <name evidence="3" type="ORF">CRG98_037568</name>
</gene>
<dbReference type="AlphaFoldDB" id="A0A2I0IDP0"/>
<dbReference type="PANTHER" id="PTHR31133:SF12">
    <property type="entry name" value="MEMBRANE PROTEIN"/>
    <property type="match status" value="1"/>
</dbReference>
<evidence type="ECO:0000313" key="3">
    <source>
        <dbReference type="EMBL" id="PKI42115.1"/>
    </source>
</evidence>
<keyword evidence="4" id="KW-1185">Reference proteome</keyword>
<evidence type="ECO:0000256" key="1">
    <source>
        <dbReference type="SAM" id="MobiDB-lite"/>
    </source>
</evidence>
<feature type="region of interest" description="Disordered" evidence="1">
    <location>
        <begin position="112"/>
        <end position="131"/>
    </location>
</feature>
<comment type="caution">
    <text evidence="3">The sequence shown here is derived from an EMBL/GenBank/DDBJ whole genome shotgun (WGS) entry which is preliminary data.</text>
</comment>
<dbReference type="Proteomes" id="UP000233551">
    <property type="component" value="Unassembled WGS sequence"/>
</dbReference>
<protein>
    <submittedName>
        <fullName evidence="3">Uncharacterized protein</fullName>
    </submittedName>
</protein>
<keyword evidence="2" id="KW-1133">Transmembrane helix</keyword>
<name>A0A2I0IDP0_PUNGR</name>
<feature type="transmembrane region" description="Helical" evidence="2">
    <location>
        <begin position="7"/>
        <end position="26"/>
    </location>
</feature>
<dbReference type="PANTHER" id="PTHR31133">
    <property type="entry name" value="MEMBRANE PROTEIN"/>
    <property type="match status" value="1"/>
</dbReference>